<dbReference type="InterPro" id="IPR011990">
    <property type="entry name" value="TPR-like_helical_dom_sf"/>
</dbReference>
<dbReference type="InterPro" id="IPR019734">
    <property type="entry name" value="TPR_rpt"/>
</dbReference>
<dbReference type="eggNOG" id="COG0457">
    <property type="taxonomic scope" value="Bacteria"/>
</dbReference>
<organism evidence="2 3">
    <name type="scientific">Rhodospirillum rubrum (strain ATCC 11170 / ATH 1.1.1 / DSM 467 / LMG 4362 / NCIMB 8255 / S1)</name>
    <dbReference type="NCBI Taxonomy" id="269796"/>
    <lineage>
        <taxon>Bacteria</taxon>
        <taxon>Pseudomonadati</taxon>
        <taxon>Pseudomonadota</taxon>
        <taxon>Alphaproteobacteria</taxon>
        <taxon>Rhodospirillales</taxon>
        <taxon>Rhodospirillaceae</taxon>
        <taxon>Rhodospirillum</taxon>
    </lineage>
</organism>
<name>Q2RQ77_RHORT</name>
<dbReference type="HOGENOM" id="CLU_010140_0_3_5"/>
<dbReference type="STRING" id="269796.Rru_A2921"/>
<evidence type="ECO:0000313" key="2">
    <source>
        <dbReference type="EMBL" id="ABC23718.1"/>
    </source>
</evidence>
<feature type="repeat" description="TPR" evidence="1">
    <location>
        <begin position="43"/>
        <end position="76"/>
    </location>
</feature>
<dbReference type="RefSeq" id="WP_011390671.1">
    <property type="nucleotide sequence ID" value="NC_007643.1"/>
</dbReference>
<dbReference type="KEGG" id="rru:Rru_A2921"/>
<dbReference type="AlphaFoldDB" id="Q2RQ77"/>
<dbReference type="EnsemblBacteria" id="ABC23718">
    <property type="protein sequence ID" value="ABC23718"/>
    <property type="gene ID" value="Rru_A2921"/>
</dbReference>
<dbReference type="PATRIC" id="fig|269796.9.peg.3029"/>
<dbReference type="SUPFAM" id="SSF53756">
    <property type="entry name" value="UDP-Glycosyltransferase/glycogen phosphorylase"/>
    <property type="match status" value="1"/>
</dbReference>
<gene>
    <name evidence="2" type="ordered locus">Rru_A2921</name>
</gene>
<dbReference type="SMART" id="SM00028">
    <property type="entry name" value="TPR"/>
    <property type="match status" value="2"/>
</dbReference>
<evidence type="ECO:0000313" key="3">
    <source>
        <dbReference type="Proteomes" id="UP000001929"/>
    </source>
</evidence>
<proteinExistence type="predicted"/>
<dbReference type="Gene3D" id="1.25.40.10">
    <property type="entry name" value="Tetratricopeptide repeat domain"/>
    <property type="match status" value="1"/>
</dbReference>
<accession>Q2RQ77</accession>
<protein>
    <submittedName>
        <fullName evidence="2">TPR repeat</fullName>
    </submittedName>
</protein>
<keyword evidence="3" id="KW-1185">Reference proteome</keyword>
<dbReference type="SUPFAM" id="SSF48452">
    <property type="entry name" value="TPR-like"/>
    <property type="match status" value="1"/>
</dbReference>
<dbReference type="Proteomes" id="UP000001929">
    <property type="component" value="Chromosome"/>
</dbReference>
<evidence type="ECO:0000256" key="1">
    <source>
        <dbReference type="PROSITE-ProRule" id="PRU00339"/>
    </source>
</evidence>
<dbReference type="PhylomeDB" id="Q2RQ77"/>
<dbReference type="Gene3D" id="3.40.50.2000">
    <property type="entry name" value="Glycogen Phosphorylase B"/>
    <property type="match status" value="1"/>
</dbReference>
<keyword evidence="1" id="KW-0802">TPR repeat</keyword>
<dbReference type="EMBL" id="CP000230">
    <property type="protein sequence ID" value="ABC23718.1"/>
    <property type="molecule type" value="Genomic_DNA"/>
</dbReference>
<dbReference type="PROSITE" id="PS50005">
    <property type="entry name" value="TPR"/>
    <property type="match status" value="1"/>
</dbReference>
<reference evidence="2 3" key="1">
    <citation type="journal article" date="2011" name="Stand. Genomic Sci.">
        <title>Complete genome sequence of Rhodospirillum rubrum type strain (S1).</title>
        <authorList>
            <person name="Munk A.C."/>
            <person name="Copeland A."/>
            <person name="Lucas S."/>
            <person name="Lapidus A."/>
            <person name="Del Rio T.G."/>
            <person name="Barry K."/>
            <person name="Detter J.C."/>
            <person name="Hammon N."/>
            <person name="Israni S."/>
            <person name="Pitluck S."/>
            <person name="Brettin T."/>
            <person name="Bruce D."/>
            <person name="Han C."/>
            <person name="Tapia R."/>
            <person name="Gilna P."/>
            <person name="Schmutz J."/>
            <person name="Larimer F."/>
            <person name="Land M."/>
            <person name="Kyrpides N.C."/>
            <person name="Mavromatis K."/>
            <person name="Richardson P."/>
            <person name="Rohde M."/>
            <person name="Goker M."/>
            <person name="Klenk H.P."/>
            <person name="Zhang Y."/>
            <person name="Roberts G.P."/>
            <person name="Reslewic S."/>
            <person name="Schwartz D.C."/>
        </authorList>
    </citation>
    <scope>NUCLEOTIDE SEQUENCE [LARGE SCALE GENOMIC DNA]</scope>
    <source>
        <strain evidence="3">ATCC 11170 / ATH 1.1.1 / DSM 467 / LMG 4362 / NCIMB 8255 / S1</strain>
    </source>
</reference>
<sequence>MGRAVGAEVEDLAARGRRLAEDGRLDEAREAFAAALAAAPGRVDLLTNLGAIALRLGEPAQAIDLFDRALAQTPSDADARYNRGLARLLAGDRRGGFEDYRARWRAFGLTPPYDALPPWDGAADGPGPLLLHTEQGLGDALHFVRYCPDAAARGLKVVLACQPALGALLAGAPGIDRLIPLGAPPPPGARALALMDLPGLLELGEEGHRVPYLGAEGRRVDAWAARLAAIAPRDMRIGVAWRGSPTHGLDRERSFSPALFGPLAALPGVRLIALHPDATPAEAGPAILCPEPDADWRRDAFLGTAAMMGALDLVITVDTVFAHLAGALGRPAWVLLPRVPDWRWGLSGETTPWYPTLRLLRQKEAGDWPGVVAEAARRLASRLARKGRR</sequence>
<dbReference type="Pfam" id="PF13432">
    <property type="entry name" value="TPR_16"/>
    <property type="match status" value="1"/>
</dbReference>